<organism evidence="1">
    <name type="scientific">Leviviridae sp</name>
    <dbReference type="NCBI Taxonomy" id="2027243"/>
    <lineage>
        <taxon>Viruses</taxon>
        <taxon>Riboviria</taxon>
        <taxon>Orthornavirae</taxon>
        <taxon>Lenarviricota</taxon>
        <taxon>Leviviricetes</taxon>
        <taxon>Norzivirales</taxon>
        <taxon>Fiersviridae</taxon>
    </lineage>
</organism>
<reference evidence="1" key="1">
    <citation type="submission" date="2019-05" db="EMBL/GenBank/DDBJ databases">
        <title>Metatranscriptomic reconstruction reveals RNA viruses with the potential to shape carbon cycling in soil.</title>
        <authorList>
            <person name="Starr E.P."/>
            <person name="Nuccio E."/>
            <person name="Pett-Ridge J."/>
            <person name="Banfield J.F."/>
            <person name="Firestone M.K."/>
        </authorList>
    </citation>
    <scope>NUCLEOTIDE SEQUENCE</scope>
    <source>
        <strain evidence="1">H4_Bulk_48_scaffold_212</strain>
    </source>
</reference>
<gene>
    <name evidence="1" type="ORF">H4Bulk48212_000001</name>
</gene>
<accession>A0A514D1F1</accession>
<proteinExistence type="predicted"/>
<name>A0A514D1F1_9VIRU</name>
<evidence type="ECO:0000313" key="1">
    <source>
        <dbReference type="EMBL" id="QDH87448.1"/>
    </source>
</evidence>
<protein>
    <submittedName>
        <fullName evidence="1">Uncharacterized protein</fullName>
    </submittedName>
</protein>
<dbReference type="EMBL" id="MN033378">
    <property type="protein sequence ID" value="QDH87448.1"/>
    <property type="molecule type" value="Genomic_RNA"/>
</dbReference>
<sequence>MVGRLRSSLEIRTSGNRWFNNNPGGATGAGQVTTGFHTCSDTTGPGDCGPLDISSVSTSGGVINRFNTGAFSSQFRDYLCDWLRSTGNGPHLGVSGEPNDITLSNEGAARTNPSRPYVDVPASVLDIGTAPTTLANNIRDLRRRGVPRRAPPRPSKRELLRGGGEAWLTYQFMIRPIVGDIVKLMSASQQVHNRVQEINRLFHGTGLRRTVSIYSGSTAQKSNITVQSVGTLISRTFDIVTTVDSWVHCRWKPETECGLRPPPRQIQAWAGRSVYGITIDLSTLWELTPWSWLADWFGDVGTYLKASRNIVPARLTDVACMTHRRTLYSCDSFASSDTTMSSIRKIREQKSRRIGFLSPLNAHFNFLNGSQMGILAAVGATRS</sequence>